<dbReference type="PANTHER" id="PTHR30419">
    <property type="entry name" value="HTH-TYPE TRANSCRIPTIONAL REGULATOR YBHD"/>
    <property type="match status" value="1"/>
</dbReference>
<organism evidence="6 7">
    <name type="scientific">[Clostridium] aminophilum</name>
    <dbReference type="NCBI Taxonomy" id="1526"/>
    <lineage>
        <taxon>Bacteria</taxon>
        <taxon>Bacillati</taxon>
        <taxon>Bacillota</taxon>
        <taxon>Clostridia</taxon>
        <taxon>Lachnospirales</taxon>
        <taxon>Lachnospiraceae</taxon>
    </lineage>
</organism>
<dbReference type="SUPFAM" id="SSF46785">
    <property type="entry name" value="Winged helix' DNA-binding domain"/>
    <property type="match status" value="1"/>
</dbReference>
<keyword evidence="2" id="KW-0805">Transcription regulation</keyword>
<dbReference type="CDD" id="cd05466">
    <property type="entry name" value="PBP2_LTTR_substrate"/>
    <property type="match status" value="1"/>
</dbReference>
<evidence type="ECO:0000256" key="1">
    <source>
        <dbReference type="ARBA" id="ARBA00009437"/>
    </source>
</evidence>
<dbReference type="OrthoDB" id="63123at2"/>
<name>A0A1I0HZ44_9FIRM</name>
<accession>A0A1I0HZ44</accession>
<dbReference type="InterPro" id="IPR005119">
    <property type="entry name" value="LysR_subst-bd"/>
</dbReference>
<evidence type="ECO:0000256" key="3">
    <source>
        <dbReference type="ARBA" id="ARBA00023125"/>
    </source>
</evidence>
<dbReference type="Proteomes" id="UP000199820">
    <property type="component" value="Unassembled WGS sequence"/>
</dbReference>
<dbReference type="RefSeq" id="WP_074650390.1">
    <property type="nucleotide sequence ID" value="NZ_FOIL01000062.1"/>
</dbReference>
<proteinExistence type="inferred from homology"/>
<keyword evidence="3 6" id="KW-0238">DNA-binding</keyword>
<evidence type="ECO:0000256" key="2">
    <source>
        <dbReference type="ARBA" id="ARBA00023015"/>
    </source>
</evidence>
<dbReference type="InterPro" id="IPR036388">
    <property type="entry name" value="WH-like_DNA-bd_sf"/>
</dbReference>
<dbReference type="GO" id="GO:0003700">
    <property type="term" value="F:DNA-binding transcription factor activity"/>
    <property type="evidence" value="ECO:0007669"/>
    <property type="project" value="InterPro"/>
</dbReference>
<dbReference type="eggNOG" id="COG0583">
    <property type="taxonomic scope" value="Bacteria"/>
</dbReference>
<dbReference type="AlphaFoldDB" id="A0A1I0HZ44"/>
<sequence length="293" mass="32638">MDTARYKAFLAAAKTGSFSGAALEMDYTTSAVSQLISSLEEELQVTLFHRSRHGVRLTTNGERLYLPILVLVRQEERIYEISADISGLLTGEILISAYPSICATWLPSLIHDFSRKYPSIHIRIDDSIRQHVVDSLREEKADIGFLSNQHDFSGEFVLLDKNPIVAVVSKNSPYNSLGYFPLKECEVVPLIQSSYGKDKDLDGIYEKYHLNPNITFETRNSYTAAAMVANDMGVLLVNELSTHIWNMDVNVLPLDPPQSISLGMVISPSAVSSPAVKAFASFVKENFTRKEAE</sequence>
<keyword evidence="4" id="KW-0804">Transcription</keyword>
<dbReference type="Pfam" id="PF00126">
    <property type="entry name" value="HTH_1"/>
    <property type="match status" value="1"/>
</dbReference>
<evidence type="ECO:0000259" key="5">
    <source>
        <dbReference type="PROSITE" id="PS50931"/>
    </source>
</evidence>
<dbReference type="GO" id="GO:0005829">
    <property type="term" value="C:cytosol"/>
    <property type="evidence" value="ECO:0007669"/>
    <property type="project" value="TreeGrafter"/>
</dbReference>
<dbReference type="InterPro" id="IPR000847">
    <property type="entry name" value="LysR_HTH_N"/>
</dbReference>
<dbReference type="PROSITE" id="PS50931">
    <property type="entry name" value="HTH_LYSR"/>
    <property type="match status" value="1"/>
</dbReference>
<comment type="similarity">
    <text evidence="1">Belongs to the LysR transcriptional regulatory family.</text>
</comment>
<protein>
    <submittedName>
        <fullName evidence="6">DNA-binding transcriptional regulator, LysR family</fullName>
    </submittedName>
</protein>
<dbReference type="Pfam" id="PF03466">
    <property type="entry name" value="LysR_substrate"/>
    <property type="match status" value="1"/>
</dbReference>
<dbReference type="EMBL" id="FOIL01000062">
    <property type="protein sequence ID" value="SET89392.1"/>
    <property type="molecule type" value="Genomic_DNA"/>
</dbReference>
<dbReference type="Gene3D" id="3.40.190.290">
    <property type="match status" value="1"/>
</dbReference>
<keyword evidence="7" id="KW-1185">Reference proteome</keyword>
<dbReference type="GO" id="GO:0003677">
    <property type="term" value="F:DNA binding"/>
    <property type="evidence" value="ECO:0007669"/>
    <property type="project" value="UniProtKB-KW"/>
</dbReference>
<dbReference type="PANTHER" id="PTHR30419:SF8">
    <property type="entry name" value="NITROGEN ASSIMILATION TRANSCRIPTIONAL ACTIVATOR-RELATED"/>
    <property type="match status" value="1"/>
</dbReference>
<dbReference type="Gene3D" id="1.10.10.10">
    <property type="entry name" value="Winged helix-like DNA-binding domain superfamily/Winged helix DNA-binding domain"/>
    <property type="match status" value="1"/>
</dbReference>
<gene>
    <name evidence="6" type="ORF">SAMN04487771_106212</name>
</gene>
<reference evidence="6 7" key="1">
    <citation type="submission" date="2016-10" db="EMBL/GenBank/DDBJ databases">
        <authorList>
            <person name="de Groot N.N."/>
        </authorList>
    </citation>
    <scope>NUCLEOTIDE SEQUENCE [LARGE SCALE GENOMIC DNA]</scope>
    <source>
        <strain evidence="6 7">KH1P1</strain>
    </source>
</reference>
<evidence type="ECO:0000313" key="7">
    <source>
        <dbReference type="Proteomes" id="UP000199820"/>
    </source>
</evidence>
<dbReference type="InterPro" id="IPR050950">
    <property type="entry name" value="HTH-type_LysR_regulators"/>
</dbReference>
<dbReference type="SUPFAM" id="SSF53850">
    <property type="entry name" value="Periplasmic binding protein-like II"/>
    <property type="match status" value="1"/>
</dbReference>
<feature type="domain" description="HTH lysR-type" evidence="5">
    <location>
        <begin position="1"/>
        <end position="58"/>
    </location>
</feature>
<evidence type="ECO:0000313" key="6">
    <source>
        <dbReference type="EMBL" id="SET89392.1"/>
    </source>
</evidence>
<dbReference type="InterPro" id="IPR036390">
    <property type="entry name" value="WH_DNA-bd_sf"/>
</dbReference>
<dbReference type="STRING" id="1526.SAMN02910262_00256"/>
<evidence type="ECO:0000256" key="4">
    <source>
        <dbReference type="ARBA" id="ARBA00023163"/>
    </source>
</evidence>